<keyword evidence="5 6" id="KW-0472">Membrane</keyword>
<dbReference type="InterPro" id="IPR058625">
    <property type="entry name" value="MdtA-like_BSH"/>
</dbReference>
<evidence type="ECO:0000256" key="1">
    <source>
        <dbReference type="ARBA" id="ARBA00004167"/>
    </source>
</evidence>
<dbReference type="InterPro" id="IPR011053">
    <property type="entry name" value="Single_hybrid_motif"/>
</dbReference>
<evidence type="ECO:0000256" key="4">
    <source>
        <dbReference type="ARBA" id="ARBA00022989"/>
    </source>
</evidence>
<evidence type="ECO:0000256" key="5">
    <source>
        <dbReference type="ARBA" id="ARBA00023136"/>
    </source>
</evidence>
<dbReference type="EMBL" id="WXEY01000025">
    <property type="protein sequence ID" value="MZP31102.1"/>
    <property type="molecule type" value="Genomic_DNA"/>
</dbReference>
<comment type="caution">
    <text evidence="8">The sequence shown here is derived from an EMBL/GenBank/DDBJ whole genome shotgun (WGS) entry which is preliminary data.</text>
</comment>
<dbReference type="Gene3D" id="2.40.30.170">
    <property type="match status" value="1"/>
</dbReference>
<dbReference type="AlphaFoldDB" id="A0A845L3A6"/>
<dbReference type="GO" id="GO:0016020">
    <property type="term" value="C:membrane"/>
    <property type="evidence" value="ECO:0007669"/>
    <property type="project" value="UniProtKB-SubCell"/>
</dbReference>
<gene>
    <name evidence="8" type="ORF">GTO91_15415</name>
</gene>
<evidence type="ECO:0000259" key="7">
    <source>
        <dbReference type="Pfam" id="PF25917"/>
    </source>
</evidence>
<keyword evidence="4 6" id="KW-1133">Transmembrane helix</keyword>
<keyword evidence="9" id="KW-1185">Reference proteome</keyword>
<evidence type="ECO:0000256" key="2">
    <source>
        <dbReference type="ARBA" id="ARBA00009477"/>
    </source>
</evidence>
<evidence type="ECO:0000313" key="9">
    <source>
        <dbReference type="Proteomes" id="UP000463470"/>
    </source>
</evidence>
<dbReference type="Gene3D" id="2.40.50.100">
    <property type="match status" value="1"/>
</dbReference>
<dbReference type="SUPFAM" id="SSF51230">
    <property type="entry name" value="Single hybrid motif"/>
    <property type="match status" value="1"/>
</dbReference>
<accession>A0A845L3A6</accession>
<dbReference type="Proteomes" id="UP000463470">
    <property type="component" value="Unassembled WGS sequence"/>
</dbReference>
<proteinExistence type="inferred from homology"/>
<name>A0A845L3A6_9FIRM</name>
<comment type="subcellular location">
    <subcellularLocation>
        <location evidence="1">Membrane</location>
        <topology evidence="1">Single-pass membrane protein</topology>
    </subcellularLocation>
</comment>
<evidence type="ECO:0000313" key="8">
    <source>
        <dbReference type="EMBL" id="MZP31102.1"/>
    </source>
</evidence>
<dbReference type="InterPro" id="IPR050739">
    <property type="entry name" value="MFP"/>
</dbReference>
<sequence length="215" mass="23113">MKAKKLIVFIIGGYLLAAALISAYYGYEHVYFVQTDDAKVAVDLAVARAPIAGHITDLKIRENETVVKDDILAVVEGSPAPNQPKLRAPVFVPSSGQVLRLDAREGEAVTAGQPLVAVADREAAYVEARFEEVDSSRIRVGQTVDVKLDGAAGRVFPGIVSSINRNTEQITWPIISLTPAQQHPKEDQLLNVKIEVPGAPLIPGTGASVKIRVKE</sequence>
<feature type="transmembrane region" description="Helical" evidence="6">
    <location>
        <begin position="7"/>
        <end position="27"/>
    </location>
</feature>
<evidence type="ECO:0000256" key="3">
    <source>
        <dbReference type="ARBA" id="ARBA00022692"/>
    </source>
</evidence>
<evidence type="ECO:0000256" key="6">
    <source>
        <dbReference type="SAM" id="Phobius"/>
    </source>
</evidence>
<keyword evidence="3 6" id="KW-0812">Transmembrane</keyword>
<dbReference type="Pfam" id="PF25917">
    <property type="entry name" value="BSH_RND"/>
    <property type="match status" value="1"/>
</dbReference>
<dbReference type="RefSeq" id="WP_161259623.1">
    <property type="nucleotide sequence ID" value="NZ_WXEY01000025.1"/>
</dbReference>
<dbReference type="OrthoDB" id="2081044at2"/>
<feature type="domain" description="Multidrug resistance protein MdtA-like barrel-sandwich hybrid" evidence="7">
    <location>
        <begin position="48"/>
        <end position="118"/>
    </location>
</feature>
<organism evidence="8 9">
    <name type="scientific">Heliomicrobium undosum</name>
    <dbReference type="NCBI Taxonomy" id="121734"/>
    <lineage>
        <taxon>Bacteria</taxon>
        <taxon>Bacillati</taxon>
        <taxon>Bacillota</taxon>
        <taxon>Clostridia</taxon>
        <taxon>Eubacteriales</taxon>
        <taxon>Heliobacteriaceae</taxon>
        <taxon>Heliomicrobium</taxon>
    </lineage>
</organism>
<dbReference type="PANTHER" id="PTHR30386:SF26">
    <property type="entry name" value="TRANSPORT PROTEIN COMB"/>
    <property type="match status" value="1"/>
</dbReference>
<dbReference type="PANTHER" id="PTHR30386">
    <property type="entry name" value="MEMBRANE FUSION SUBUNIT OF EMRAB-TOLC MULTIDRUG EFFLUX PUMP"/>
    <property type="match status" value="1"/>
</dbReference>
<reference evidence="8 9" key="1">
    <citation type="submission" date="2020-01" db="EMBL/GenBank/DDBJ databases">
        <title>Whole-genome sequence of Heliobacterium undosum DSM 13378.</title>
        <authorList>
            <person name="Kyndt J.A."/>
            <person name="Meyer T.E."/>
        </authorList>
    </citation>
    <scope>NUCLEOTIDE SEQUENCE [LARGE SCALE GENOMIC DNA]</scope>
    <source>
        <strain evidence="8 9">DSM 13378</strain>
    </source>
</reference>
<comment type="similarity">
    <text evidence="2">Belongs to the membrane fusion protein (MFP) (TC 8.A.1) family.</text>
</comment>
<protein>
    <submittedName>
        <fullName evidence="8">HlyD family efflux transporter periplasmic adaptor subunit</fullName>
    </submittedName>
</protein>